<keyword evidence="4" id="KW-1185">Reference proteome</keyword>
<dbReference type="Gene3D" id="1.20.120.20">
    <property type="entry name" value="Apolipoprotein"/>
    <property type="match status" value="2"/>
</dbReference>
<evidence type="ECO:0000313" key="3">
    <source>
        <dbReference type="EMBL" id="KAG8569294.1"/>
    </source>
</evidence>
<accession>A0AAV7B9Y6</accession>
<evidence type="ECO:0000256" key="2">
    <source>
        <dbReference type="SAM" id="SignalP"/>
    </source>
</evidence>
<comment type="caution">
    <text evidence="3">The sequence shown here is derived from an EMBL/GenBank/DDBJ whole genome shotgun (WGS) entry which is preliminary data.</text>
</comment>
<dbReference type="Proteomes" id="UP000824782">
    <property type="component" value="Unassembled WGS sequence"/>
</dbReference>
<dbReference type="EMBL" id="WNYA01000006">
    <property type="protein sequence ID" value="KAG8569294.1"/>
    <property type="molecule type" value="Genomic_DNA"/>
</dbReference>
<evidence type="ECO:0000313" key="4">
    <source>
        <dbReference type="Proteomes" id="UP000824782"/>
    </source>
</evidence>
<protein>
    <recommendedName>
        <fullName evidence="5">Apolipoprotein A-I</fullName>
    </recommendedName>
</protein>
<keyword evidence="2" id="KW-0732">Signal</keyword>
<proteinExistence type="predicted"/>
<feature type="signal peptide" evidence="2">
    <location>
        <begin position="1"/>
        <end position="18"/>
    </location>
</feature>
<keyword evidence="1" id="KW-0175">Coiled coil</keyword>
<name>A0AAV7B9Y6_ENGPU</name>
<dbReference type="SUPFAM" id="SSF58113">
    <property type="entry name" value="Apolipoprotein A-I"/>
    <property type="match status" value="1"/>
</dbReference>
<dbReference type="AlphaFoldDB" id="A0AAV7B9Y6"/>
<evidence type="ECO:0008006" key="5">
    <source>
        <dbReference type="Google" id="ProtNLM"/>
    </source>
</evidence>
<feature type="coiled-coil region" evidence="1">
    <location>
        <begin position="199"/>
        <end position="254"/>
    </location>
</feature>
<organism evidence="3 4">
    <name type="scientific">Engystomops pustulosus</name>
    <name type="common">Tungara frog</name>
    <name type="synonym">Physalaemus pustulosus</name>
    <dbReference type="NCBI Taxonomy" id="76066"/>
    <lineage>
        <taxon>Eukaryota</taxon>
        <taxon>Metazoa</taxon>
        <taxon>Chordata</taxon>
        <taxon>Craniata</taxon>
        <taxon>Vertebrata</taxon>
        <taxon>Euteleostomi</taxon>
        <taxon>Amphibia</taxon>
        <taxon>Batrachia</taxon>
        <taxon>Anura</taxon>
        <taxon>Neobatrachia</taxon>
        <taxon>Hyloidea</taxon>
        <taxon>Leptodactylidae</taxon>
        <taxon>Leiuperinae</taxon>
        <taxon>Engystomops</taxon>
    </lineage>
</organism>
<reference evidence="3" key="1">
    <citation type="thesis" date="2020" institute="ProQuest LLC" country="789 East Eisenhower Parkway, Ann Arbor, MI, USA">
        <title>Comparative Genomics and Chromosome Evolution.</title>
        <authorList>
            <person name="Mudd A.B."/>
        </authorList>
    </citation>
    <scope>NUCLEOTIDE SEQUENCE</scope>
    <source>
        <strain evidence="3">237g6f4</strain>
        <tissue evidence="3">Blood</tissue>
    </source>
</reference>
<evidence type="ECO:0000256" key="1">
    <source>
        <dbReference type="SAM" id="Coils"/>
    </source>
</evidence>
<feature type="chain" id="PRO_5043641830" description="Apolipoprotein A-I" evidence="2">
    <location>
        <begin position="19"/>
        <end position="255"/>
    </location>
</feature>
<sequence>MKVLLLSVALLFCTGAQGRYFWQQDEPHQEQTSDKTVERVFHDAVAIVTDVFKSLDFPKIAEQYQLKEKLDAARKHTRKLEKALEGYSVGVWKKFDEQLQEKFPTLRKNVFPIFQEFDDALEEQLKKIAKEIVPHGTDFLSSINKQITDFLDNLESIAEKGLEDLRAEVDKLRIRVQPHVDEVHAEYKRYHEDFQGEFQKDYKDLKQDVEKKMEMLKEHAKPLLENIKNKFPDGKEYQEKVDELLKEIKEAILKL</sequence>
<gene>
    <name evidence="3" type="ORF">GDO81_014348</name>
</gene>